<evidence type="ECO:0000313" key="2">
    <source>
        <dbReference type="Proteomes" id="UP000191448"/>
    </source>
</evidence>
<accession>A0A1V4SPB7</accession>
<evidence type="ECO:0000313" key="1">
    <source>
        <dbReference type="EMBL" id="OPX45316.1"/>
    </source>
</evidence>
<sequence length="323" mass="37633">MNVGLLDICNSVMDTYKIVKDGLRFDGEYINHFSSIIFGGEGKEINIEEIKKIRKYMKKMTSQLSNFRGDTLYMISILISNEENPKLFADKLIDINENLQNIGFKDSPGLILASYSICKHGINGLEDKIFNNTKLIYDLLRKEFKDITDENDYLICALLGIKCAKENEDARETGEFVEYMFNYLLSLKHYSKNHLQMLATSVLLNENIESQFEVKELIRAFREHDMVVGDEFLSLVGAAGRNEDIQNYIFKVSEVIEYLCEEEGAYSYYMDKTFRVMIGISIVEFYNRRRDQNYNKYLEELLAFSVYSFLLSRKQGLFEEAYV</sequence>
<proteinExistence type="predicted"/>
<dbReference type="EMBL" id="LTAY01000103">
    <property type="protein sequence ID" value="OPX45316.1"/>
    <property type="molecule type" value="Genomic_DNA"/>
</dbReference>
<gene>
    <name evidence="1" type="ORF">CLTHE_30800</name>
</gene>
<dbReference type="Proteomes" id="UP000191448">
    <property type="component" value="Unassembled WGS sequence"/>
</dbReference>
<protein>
    <recommendedName>
        <fullName evidence="3">DUF4003 domain-containing protein</fullName>
    </recommendedName>
</protein>
<dbReference type="OrthoDB" id="1926684at2"/>
<name>A0A1V4SPB7_9CLOT</name>
<dbReference type="InterPro" id="IPR025062">
    <property type="entry name" value="DUF4003"/>
</dbReference>
<reference evidence="1 2" key="1">
    <citation type="submission" date="2016-02" db="EMBL/GenBank/DDBJ databases">
        <title>Genome sequence of Clostridium thermobutyricum DSM 4928.</title>
        <authorList>
            <person name="Poehlein A."/>
            <person name="Daniel R."/>
        </authorList>
    </citation>
    <scope>NUCLEOTIDE SEQUENCE [LARGE SCALE GENOMIC DNA]</scope>
    <source>
        <strain evidence="1 2">DSM 4928</strain>
    </source>
</reference>
<dbReference type="AlphaFoldDB" id="A0A1V4SPB7"/>
<organism evidence="1 2">
    <name type="scientific">Clostridium thermobutyricum DSM 4928</name>
    <dbReference type="NCBI Taxonomy" id="1121339"/>
    <lineage>
        <taxon>Bacteria</taxon>
        <taxon>Bacillati</taxon>
        <taxon>Bacillota</taxon>
        <taxon>Clostridia</taxon>
        <taxon>Eubacteriales</taxon>
        <taxon>Clostridiaceae</taxon>
        <taxon>Clostridium</taxon>
    </lineage>
</organism>
<evidence type="ECO:0008006" key="3">
    <source>
        <dbReference type="Google" id="ProtNLM"/>
    </source>
</evidence>
<dbReference type="RefSeq" id="WP_158082754.1">
    <property type="nucleotide sequence ID" value="NZ_LTAY01000103.1"/>
</dbReference>
<dbReference type="Pfam" id="PF13170">
    <property type="entry name" value="DUF4003"/>
    <property type="match status" value="1"/>
</dbReference>
<comment type="caution">
    <text evidence="1">The sequence shown here is derived from an EMBL/GenBank/DDBJ whole genome shotgun (WGS) entry which is preliminary data.</text>
</comment>